<evidence type="ECO:0000313" key="2">
    <source>
        <dbReference type="EMBL" id="MTV36278.1"/>
    </source>
</evidence>
<reference evidence="2 3" key="1">
    <citation type="submission" date="2019-11" db="EMBL/GenBank/DDBJ databases">
        <title>Type strains purchased from KCTC, JCM and DSMZ.</title>
        <authorList>
            <person name="Lu H."/>
        </authorList>
    </citation>
    <scope>NUCLEOTIDE SEQUENCE [LARGE SCALE GENOMIC DNA]</scope>
    <source>
        <strain evidence="2 3">KCTC 22382</strain>
    </source>
</reference>
<gene>
    <name evidence="2" type="ORF">GM676_01615</name>
</gene>
<name>A0A6L6PB50_9BURK</name>
<proteinExistence type="predicted"/>
<dbReference type="AlphaFoldDB" id="A0A6L6PB50"/>
<keyword evidence="1" id="KW-0472">Membrane</keyword>
<sequence>MDETADNAWLNARLGNAIDVWVDRTLNRPQLGYDPAQAYGMDANGNLYQLGQTNSQVVAQVNSTKGGNNNLLLLVLIVGAIVMVAK</sequence>
<dbReference type="EMBL" id="WNKY01000001">
    <property type="protein sequence ID" value="MTV36278.1"/>
    <property type="molecule type" value="Genomic_DNA"/>
</dbReference>
<organism evidence="2 3">
    <name type="scientific">Duganella radicis</name>
    <dbReference type="NCBI Taxonomy" id="551988"/>
    <lineage>
        <taxon>Bacteria</taxon>
        <taxon>Pseudomonadati</taxon>
        <taxon>Pseudomonadota</taxon>
        <taxon>Betaproteobacteria</taxon>
        <taxon>Burkholderiales</taxon>
        <taxon>Oxalobacteraceae</taxon>
        <taxon>Telluria group</taxon>
        <taxon>Duganella</taxon>
    </lineage>
</organism>
<keyword evidence="1" id="KW-1133">Transmembrane helix</keyword>
<protein>
    <submittedName>
        <fullName evidence="2">Uncharacterized protein</fullName>
    </submittedName>
</protein>
<keyword evidence="3" id="KW-1185">Reference proteome</keyword>
<comment type="caution">
    <text evidence="2">The sequence shown here is derived from an EMBL/GenBank/DDBJ whole genome shotgun (WGS) entry which is preliminary data.</text>
</comment>
<accession>A0A6L6PB50</accession>
<evidence type="ECO:0000256" key="1">
    <source>
        <dbReference type="SAM" id="Phobius"/>
    </source>
</evidence>
<feature type="transmembrane region" description="Helical" evidence="1">
    <location>
        <begin position="67"/>
        <end position="85"/>
    </location>
</feature>
<evidence type="ECO:0000313" key="3">
    <source>
        <dbReference type="Proteomes" id="UP000475582"/>
    </source>
</evidence>
<dbReference type="RefSeq" id="WP_155461622.1">
    <property type="nucleotide sequence ID" value="NZ_WNKY01000001.1"/>
</dbReference>
<keyword evidence="1" id="KW-0812">Transmembrane</keyword>
<dbReference type="Proteomes" id="UP000475582">
    <property type="component" value="Unassembled WGS sequence"/>
</dbReference>